<sequence length="177" mass="19606">MIEKKINRRTALRNFLFIAGGSLILPACFRESGKASIALSNITVSEKDEELLAALVETLIPATDTPGGRELLLHLFVLKMVDDCHNPDEQRAFSEGLSSFAGWSVRELGGDYADADQERRLALLSRVEESGNGAIKQFMGITKRRTIQGYMNSQYVMTNLVKYELIPGRYNGYAAAT</sequence>
<name>A0A1I1FB18_9SPHI</name>
<dbReference type="AlphaFoldDB" id="A0A1I1FB18"/>
<evidence type="ECO:0000313" key="1">
    <source>
        <dbReference type="EMBL" id="SFB94270.1"/>
    </source>
</evidence>
<dbReference type="Proteomes" id="UP000199577">
    <property type="component" value="Unassembled WGS sequence"/>
</dbReference>
<gene>
    <name evidence="1" type="ORF">SAMN05421747_102242</name>
</gene>
<dbReference type="EMBL" id="FOLL01000002">
    <property type="protein sequence ID" value="SFB94270.1"/>
    <property type="molecule type" value="Genomic_DNA"/>
</dbReference>
<organism evidence="1 2">
    <name type="scientific">Parapedobacter composti</name>
    <dbReference type="NCBI Taxonomy" id="623281"/>
    <lineage>
        <taxon>Bacteria</taxon>
        <taxon>Pseudomonadati</taxon>
        <taxon>Bacteroidota</taxon>
        <taxon>Sphingobacteriia</taxon>
        <taxon>Sphingobacteriales</taxon>
        <taxon>Sphingobacteriaceae</taxon>
        <taxon>Parapedobacter</taxon>
    </lineage>
</organism>
<reference evidence="1 2" key="1">
    <citation type="submission" date="2016-10" db="EMBL/GenBank/DDBJ databases">
        <authorList>
            <person name="de Groot N.N."/>
        </authorList>
    </citation>
    <scope>NUCLEOTIDE SEQUENCE [LARGE SCALE GENOMIC DNA]</scope>
    <source>
        <strain evidence="1 2">DSM 22900</strain>
    </source>
</reference>
<evidence type="ECO:0000313" key="2">
    <source>
        <dbReference type="Proteomes" id="UP000199577"/>
    </source>
</evidence>
<dbReference type="Pfam" id="PF13618">
    <property type="entry name" value="Gluconate_2-dh3"/>
    <property type="match status" value="1"/>
</dbReference>
<dbReference type="STRING" id="623281.SAMN05421747_102242"/>
<accession>A0A1I1FB18</accession>
<dbReference type="InterPro" id="IPR027056">
    <property type="entry name" value="Gluconate_2DH_su3"/>
</dbReference>
<protein>
    <submittedName>
        <fullName evidence="1">Gluconate 2-dehydrogenase subunit 3</fullName>
    </submittedName>
</protein>
<proteinExistence type="predicted"/>
<dbReference type="RefSeq" id="WP_244518668.1">
    <property type="nucleotide sequence ID" value="NZ_FOLL01000002.1"/>
</dbReference>
<keyword evidence="2" id="KW-1185">Reference proteome</keyword>